<evidence type="ECO:0000256" key="1">
    <source>
        <dbReference type="SAM" id="MobiDB-lite"/>
    </source>
</evidence>
<dbReference type="EMBL" id="GANP01011130">
    <property type="protein sequence ID" value="JAB73338.1"/>
    <property type="molecule type" value="mRNA"/>
</dbReference>
<dbReference type="GO" id="GO:0042795">
    <property type="term" value="P:snRNA transcription by RNA polymerase II"/>
    <property type="evidence" value="ECO:0007669"/>
    <property type="project" value="TreeGrafter"/>
</dbReference>
<protein>
    <submittedName>
        <fullName evidence="2">Putative snrna-activating protein complex subunit 1</fullName>
    </submittedName>
</protein>
<dbReference type="PANTHER" id="PTHR15131:SF3">
    <property type="entry name" value="SNRNA-ACTIVATING PROTEIN COMPLEX SUBUNIT 1"/>
    <property type="match status" value="1"/>
</dbReference>
<dbReference type="AlphaFoldDB" id="V5HIK4"/>
<dbReference type="GO" id="GO:0043565">
    <property type="term" value="F:sequence-specific DNA binding"/>
    <property type="evidence" value="ECO:0007669"/>
    <property type="project" value="TreeGrafter"/>
</dbReference>
<organism evidence="2">
    <name type="scientific">Ixodes ricinus</name>
    <name type="common">Common tick</name>
    <name type="synonym">Acarus ricinus</name>
    <dbReference type="NCBI Taxonomy" id="34613"/>
    <lineage>
        <taxon>Eukaryota</taxon>
        <taxon>Metazoa</taxon>
        <taxon>Ecdysozoa</taxon>
        <taxon>Arthropoda</taxon>
        <taxon>Chelicerata</taxon>
        <taxon>Arachnida</taxon>
        <taxon>Acari</taxon>
        <taxon>Parasitiformes</taxon>
        <taxon>Ixodida</taxon>
        <taxon>Ixodoidea</taxon>
        <taxon>Ixodidae</taxon>
        <taxon>Ixodinae</taxon>
        <taxon>Ixodes</taxon>
    </lineage>
</organism>
<proteinExistence type="evidence at transcript level"/>
<evidence type="ECO:0000313" key="2">
    <source>
        <dbReference type="EMBL" id="JAB73338.1"/>
    </source>
</evidence>
<sequence length="380" mass="43722">MSRVKKVIAGFYTDMNMLLGKFMAKNTVRFVDFAEQWREHKFSLIFSGRKDPRELRYMIEEMMPIILKLWIPTSTFPEKLFALYMLYAFYEVQPIEPKLKVRVKLSHWNMMEEILQQSKKEQHLDVCYIIHRMRVTYCFHFVAYLKHRSPARLTELEDDISSTAEATAKVFADMERLVKDGLLEQLSIMHNQYTSMKAAQEHPGVRQLDMVKENIFDEMNREVSVAAGESNESGAGRTEQAKTRQSGGEQLRGRGRPPDVGARRKRLRERQFANKPNTRQGTRFEELMEREGTLQVDTSPGSSSEEWSPPPTAKRPSRKKGKASKKKADSSDAKSEQPAAQDETSRDQPEGPALDSSRARKKVKRPAPEMSSVEKDQPGD</sequence>
<feature type="compositionally biased region" description="Basic and acidic residues" evidence="1">
    <location>
        <begin position="326"/>
        <end position="335"/>
    </location>
</feature>
<feature type="compositionally biased region" description="Basic and acidic residues" evidence="1">
    <location>
        <begin position="282"/>
        <end position="292"/>
    </location>
</feature>
<feature type="region of interest" description="Disordered" evidence="1">
    <location>
        <begin position="226"/>
        <end position="380"/>
    </location>
</feature>
<name>V5HIK4_IXORI</name>
<dbReference type="GO" id="GO:0042796">
    <property type="term" value="P:snRNA transcription by RNA polymerase III"/>
    <property type="evidence" value="ECO:0007669"/>
    <property type="project" value="TreeGrafter"/>
</dbReference>
<feature type="compositionally biased region" description="Basic residues" evidence="1">
    <location>
        <begin position="315"/>
        <end position="325"/>
    </location>
</feature>
<dbReference type="GO" id="GO:0019185">
    <property type="term" value="C:snRNA-activating protein complex"/>
    <property type="evidence" value="ECO:0007669"/>
    <property type="project" value="TreeGrafter"/>
</dbReference>
<dbReference type="PANTHER" id="PTHR15131">
    <property type="entry name" value="SMALL NUCLEAR RNA ACTIVATING COMPLEX, POLYPEPTIDE 1"/>
    <property type="match status" value="1"/>
</dbReference>
<reference evidence="2" key="1">
    <citation type="journal article" date="2015" name="Sci. Rep.">
        <title>Tissue- and time-dependent transcription in Ixodes ricinus salivary glands and midguts when blood feeding on the vertebrate host.</title>
        <authorList>
            <person name="Kotsyfakis M."/>
            <person name="Schwarz A."/>
            <person name="Erhart J."/>
            <person name="Ribeiro J.M."/>
        </authorList>
    </citation>
    <scope>NUCLEOTIDE SEQUENCE</scope>
    <source>
        <tissue evidence="2">Salivary gland and midgut</tissue>
    </source>
</reference>
<dbReference type="Pfam" id="PF09808">
    <property type="entry name" value="SNAPC1"/>
    <property type="match status" value="1"/>
</dbReference>
<dbReference type="InterPro" id="IPR019188">
    <property type="entry name" value="SNAPC1"/>
</dbReference>
<accession>V5HIK4</accession>